<feature type="transmembrane region" description="Helical" evidence="1">
    <location>
        <begin position="235"/>
        <end position="260"/>
    </location>
</feature>
<keyword evidence="1" id="KW-0812">Transmembrane</keyword>
<feature type="transmembrane region" description="Helical" evidence="1">
    <location>
        <begin position="281"/>
        <end position="300"/>
    </location>
</feature>
<name>A0ABU2N8A4_9PSEU</name>
<dbReference type="Proteomes" id="UP001183202">
    <property type="component" value="Unassembled WGS sequence"/>
</dbReference>
<feature type="transmembrane region" description="Helical" evidence="1">
    <location>
        <begin position="134"/>
        <end position="154"/>
    </location>
</feature>
<dbReference type="EMBL" id="JAVREJ010000006">
    <property type="protein sequence ID" value="MDT0350171.1"/>
    <property type="molecule type" value="Genomic_DNA"/>
</dbReference>
<evidence type="ECO:0000313" key="3">
    <source>
        <dbReference type="Proteomes" id="UP001183202"/>
    </source>
</evidence>
<keyword evidence="3" id="KW-1185">Reference proteome</keyword>
<gene>
    <name evidence="2" type="ORF">RM445_11615</name>
</gene>
<accession>A0ABU2N8A4</accession>
<keyword evidence="1" id="KW-0472">Membrane</keyword>
<evidence type="ECO:0000256" key="1">
    <source>
        <dbReference type="SAM" id="Phobius"/>
    </source>
</evidence>
<proteinExistence type="predicted"/>
<feature type="transmembrane region" description="Helical" evidence="1">
    <location>
        <begin position="161"/>
        <end position="180"/>
    </location>
</feature>
<feature type="transmembrane region" description="Helical" evidence="1">
    <location>
        <begin position="103"/>
        <end position="122"/>
    </location>
</feature>
<sequence length="532" mass="57404">MAPHPPDPLGLLLVAMSATVVVTPALSLLVLWHHRRAVGRSVHSRARRLPVAAPPVPVGAPAGTYHRVRPAPVVRLDAAHRPAGGGPPDDPWRRARRRLHATVTAYVVAGLACGLVDGAVWLTAGRVEIGPRNLLGLMVLFAWPLVPTVLSVLAASRSTRVQVWVGYGVLVPLSTIGTGITPSVTVVLIGVVVVPPALALLTLSGPAFHAVGPFLATPVLLTATALFLYPSTAQWAVWFGASAEVGTFLAVLATAVIGLAGAGHLVRSARQYARKRAGDQTVTISQWWLFATAWHCVVLVPSGVRAALAVWTAHLVFRLVLAAAMRLRPRPVDPPHRLLLLRTPGARRYSGTLLNRLGAYWSHVGTISTIATTDVAYAALEPREFLDLLRGRPARPVMENAGELRKRVVELDQDPDPDGGYRVNQLFCHDDLWREALQELVRRSDCILVDLRGFTRGHERVTADITQLTQLVPLSRILVLVDDDTDQYFLRSTVDRAHTGAGGSLRLMRSRGRHLDTATVVEQLAAGSARTA</sequence>
<reference evidence="3" key="1">
    <citation type="submission" date="2023-07" db="EMBL/GenBank/DDBJ databases">
        <title>30 novel species of actinomycetes from the DSMZ collection.</title>
        <authorList>
            <person name="Nouioui I."/>
        </authorList>
    </citation>
    <scope>NUCLEOTIDE SEQUENCE [LARGE SCALE GENOMIC DNA]</scope>
    <source>
        <strain evidence="3">DSM 45834</strain>
    </source>
</reference>
<dbReference type="RefSeq" id="WP_311556192.1">
    <property type="nucleotide sequence ID" value="NZ_JAVREJ010000006.1"/>
</dbReference>
<organism evidence="2 3">
    <name type="scientific">Pseudonocardia charpentierae</name>
    <dbReference type="NCBI Taxonomy" id="3075545"/>
    <lineage>
        <taxon>Bacteria</taxon>
        <taxon>Bacillati</taxon>
        <taxon>Actinomycetota</taxon>
        <taxon>Actinomycetes</taxon>
        <taxon>Pseudonocardiales</taxon>
        <taxon>Pseudonocardiaceae</taxon>
        <taxon>Pseudonocardia</taxon>
    </lineage>
</organism>
<feature type="transmembrane region" description="Helical" evidence="1">
    <location>
        <begin position="186"/>
        <end position="203"/>
    </location>
</feature>
<feature type="transmembrane region" description="Helical" evidence="1">
    <location>
        <begin position="210"/>
        <end position="229"/>
    </location>
</feature>
<comment type="caution">
    <text evidence="2">The sequence shown here is derived from an EMBL/GenBank/DDBJ whole genome shotgun (WGS) entry which is preliminary data.</text>
</comment>
<protein>
    <submittedName>
        <fullName evidence="2">Uncharacterized protein</fullName>
    </submittedName>
</protein>
<evidence type="ECO:0000313" key="2">
    <source>
        <dbReference type="EMBL" id="MDT0350171.1"/>
    </source>
</evidence>
<feature type="transmembrane region" description="Helical" evidence="1">
    <location>
        <begin position="12"/>
        <end position="32"/>
    </location>
</feature>
<keyword evidence="1" id="KW-1133">Transmembrane helix</keyword>